<dbReference type="AlphaFoldDB" id="A0A9N8HLL0"/>
<dbReference type="InterPro" id="IPR037278">
    <property type="entry name" value="ARFGAP/RecO"/>
</dbReference>
<organism evidence="3 4">
    <name type="scientific">Seminavis robusta</name>
    <dbReference type="NCBI Taxonomy" id="568900"/>
    <lineage>
        <taxon>Eukaryota</taxon>
        <taxon>Sar</taxon>
        <taxon>Stramenopiles</taxon>
        <taxon>Ochrophyta</taxon>
        <taxon>Bacillariophyta</taxon>
        <taxon>Bacillariophyceae</taxon>
        <taxon>Bacillariophycidae</taxon>
        <taxon>Naviculales</taxon>
        <taxon>Naviculaceae</taxon>
        <taxon>Seminavis</taxon>
    </lineage>
</organism>
<dbReference type="SUPFAM" id="SSF57863">
    <property type="entry name" value="ArfGap/RecO-like zinc finger"/>
    <property type="match status" value="1"/>
</dbReference>
<accession>A0A9N8HLL0</accession>
<dbReference type="OrthoDB" id="73919at2759"/>
<feature type="region of interest" description="Disordered" evidence="1">
    <location>
        <begin position="188"/>
        <end position="406"/>
    </location>
</feature>
<evidence type="ECO:0000256" key="1">
    <source>
        <dbReference type="SAM" id="MobiDB-lite"/>
    </source>
</evidence>
<dbReference type="GO" id="GO:0005543">
    <property type="term" value="F:phospholipid binding"/>
    <property type="evidence" value="ECO:0007669"/>
    <property type="project" value="InterPro"/>
</dbReference>
<keyword evidence="4" id="KW-1185">Reference proteome</keyword>
<sequence length="406" mass="46021">MTKADVESRVKATLVDEFNHSCAECDRPENKPVVAAIFACPVDHKRLAVVCCKKCHKAMSKMSDDDVQFTFRSLVSTDEWTDKDVEALEIGGNALVNACYEATVTNEKDGRDRKKYGYEAFLFEKYVNMSFFDEILYKQMMAKASKALVEKRFNQSLRGFNLKKMEDLQNSMTNMSVDPRELLEQDPAAEEGRGEPMERTHSSRSVQRERRNVGANRRRLSSRNLLGDADSDGNSTTPTRRRLSSRNLLADDEKKEDSAKRTQLSRNRMNSLRRDLSGGDHDNNKQRPSNVRDKSSRDGGGMRRALSQKRLSAGGSNHSRSDGMRRASSSNRLNVERNNSSGSMKRTSSRNSLHSSFVVHGDNNHDDGEQPRMRRASSRNKLMNADDEDRRRSGGRHRSSKRSLLA</sequence>
<dbReference type="Pfam" id="PF01412">
    <property type="entry name" value="ArfGap"/>
    <property type="match status" value="1"/>
</dbReference>
<dbReference type="PANTHER" id="PTHR46220">
    <property type="entry name" value="ADP-RIBOSYLATION FACTOR GTPASE-ACTIVATING PROTEIN AGD12"/>
    <property type="match status" value="1"/>
</dbReference>
<protein>
    <recommendedName>
        <fullName evidence="2">Arf-GAP domain-containing protein</fullName>
    </recommendedName>
</protein>
<name>A0A9N8HLL0_9STRA</name>
<proteinExistence type="predicted"/>
<feature type="compositionally biased region" description="Basic and acidic residues" evidence="1">
    <location>
        <begin position="362"/>
        <end position="372"/>
    </location>
</feature>
<dbReference type="InterPro" id="IPR001164">
    <property type="entry name" value="ArfGAP_dom"/>
</dbReference>
<dbReference type="PANTHER" id="PTHR46220:SF1">
    <property type="entry name" value="ADP-RIBOSYLATION FACTOR GTPASE-ACTIVATING PROTEIN AGD12"/>
    <property type="match status" value="1"/>
</dbReference>
<evidence type="ECO:0000259" key="2">
    <source>
        <dbReference type="Pfam" id="PF01412"/>
    </source>
</evidence>
<feature type="compositionally biased region" description="Basic and acidic residues" evidence="1">
    <location>
        <begin position="190"/>
        <end position="212"/>
    </location>
</feature>
<feature type="compositionally biased region" description="Polar residues" evidence="1">
    <location>
        <begin position="327"/>
        <end position="355"/>
    </location>
</feature>
<dbReference type="GO" id="GO:0005096">
    <property type="term" value="F:GTPase activator activity"/>
    <property type="evidence" value="ECO:0007669"/>
    <property type="project" value="InterPro"/>
</dbReference>
<evidence type="ECO:0000313" key="3">
    <source>
        <dbReference type="EMBL" id="CAB9515038.1"/>
    </source>
</evidence>
<dbReference type="Gene3D" id="1.10.220.150">
    <property type="entry name" value="Arf GTPase activating protein"/>
    <property type="match status" value="1"/>
</dbReference>
<feature type="compositionally biased region" description="Basic and acidic residues" evidence="1">
    <location>
        <begin position="272"/>
        <end position="301"/>
    </location>
</feature>
<dbReference type="Proteomes" id="UP001153069">
    <property type="component" value="Unassembled WGS sequence"/>
</dbReference>
<dbReference type="InterPro" id="IPR044518">
    <property type="entry name" value="ARF_GAP_AGD11/12/13"/>
</dbReference>
<feature type="compositionally biased region" description="Basic and acidic residues" evidence="1">
    <location>
        <begin position="249"/>
        <end position="260"/>
    </location>
</feature>
<feature type="compositionally biased region" description="Polar residues" evidence="1">
    <location>
        <begin position="261"/>
        <end position="270"/>
    </location>
</feature>
<comment type="caution">
    <text evidence="3">The sequence shown here is derived from an EMBL/GenBank/DDBJ whole genome shotgun (WGS) entry which is preliminary data.</text>
</comment>
<feature type="domain" description="Arf-GAP" evidence="2">
    <location>
        <begin position="11"/>
        <end position="133"/>
    </location>
</feature>
<dbReference type="EMBL" id="CAICTM010000690">
    <property type="protein sequence ID" value="CAB9515038.1"/>
    <property type="molecule type" value="Genomic_DNA"/>
</dbReference>
<reference evidence="3" key="1">
    <citation type="submission" date="2020-06" db="EMBL/GenBank/DDBJ databases">
        <authorList>
            <consortium name="Plant Systems Biology data submission"/>
        </authorList>
    </citation>
    <scope>NUCLEOTIDE SEQUENCE</scope>
    <source>
        <strain evidence="3">D6</strain>
    </source>
</reference>
<evidence type="ECO:0000313" key="4">
    <source>
        <dbReference type="Proteomes" id="UP001153069"/>
    </source>
</evidence>
<dbReference type="InterPro" id="IPR038508">
    <property type="entry name" value="ArfGAP_dom_sf"/>
</dbReference>
<gene>
    <name evidence="3" type="ORF">SEMRO_691_G187820.1</name>
</gene>
<feature type="compositionally biased region" description="Basic residues" evidence="1">
    <location>
        <begin position="393"/>
        <end position="406"/>
    </location>
</feature>